<evidence type="ECO:0000256" key="1">
    <source>
        <dbReference type="SAM" id="MobiDB-lite"/>
    </source>
</evidence>
<sequence length="116" mass="13423">MSTYSYEYRTTGGDDKHIPRIGNKTTSWHSSTFRSPSAGPPVDRIVTEREYSWSSKPAIDSYTYTKGPYIRVEQKHLGPDYRAYLEPRPALPGRHHYTKSTNVQRKYIGGRPTLHY</sequence>
<feature type="compositionally biased region" description="Polar residues" evidence="1">
    <location>
        <begin position="23"/>
        <end position="35"/>
    </location>
</feature>
<dbReference type="Proteomes" id="UP000095281">
    <property type="component" value="Unplaced"/>
</dbReference>
<keyword evidence="2" id="KW-1185">Reference proteome</keyword>
<organism evidence="2 3">
    <name type="scientific">Meloidogyne hapla</name>
    <name type="common">Root-knot nematode worm</name>
    <dbReference type="NCBI Taxonomy" id="6305"/>
    <lineage>
        <taxon>Eukaryota</taxon>
        <taxon>Metazoa</taxon>
        <taxon>Ecdysozoa</taxon>
        <taxon>Nematoda</taxon>
        <taxon>Chromadorea</taxon>
        <taxon>Rhabditida</taxon>
        <taxon>Tylenchina</taxon>
        <taxon>Tylenchomorpha</taxon>
        <taxon>Tylenchoidea</taxon>
        <taxon>Meloidogynidae</taxon>
        <taxon>Meloidogyninae</taxon>
        <taxon>Meloidogyne</taxon>
    </lineage>
</organism>
<evidence type="ECO:0000313" key="3">
    <source>
        <dbReference type="WBParaSite" id="MhA1_Contig2716.frz3.gene2"/>
    </source>
</evidence>
<feature type="region of interest" description="Disordered" evidence="1">
    <location>
        <begin position="1"/>
        <end position="41"/>
    </location>
</feature>
<dbReference type="AlphaFoldDB" id="A0A1I8BIX3"/>
<protein>
    <submittedName>
        <fullName evidence="3">ZM domain-containing protein</fullName>
    </submittedName>
</protein>
<dbReference type="WBParaSite" id="MhA1_Contig2716.frz3.gene2">
    <property type="protein sequence ID" value="MhA1_Contig2716.frz3.gene2"/>
    <property type="gene ID" value="MhA1_Contig2716.frz3.gene2"/>
</dbReference>
<feature type="region of interest" description="Disordered" evidence="1">
    <location>
        <begin position="92"/>
        <end position="116"/>
    </location>
</feature>
<reference evidence="3" key="1">
    <citation type="submission" date="2016-11" db="UniProtKB">
        <authorList>
            <consortium name="WormBaseParasite"/>
        </authorList>
    </citation>
    <scope>IDENTIFICATION</scope>
</reference>
<accession>A0A1I8BIX3</accession>
<name>A0A1I8BIX3_MELHA</name>
<evidence type="ECO:0000313" key="2">
    <source>
        <dbReference type="Proteomes" id="UP000095281"/>
    </source>
</evidence>
<proteinExistence type="predicted"/>